<proteinExistence type="predicted"/>
<organism evidence="2 3">
    <name type="scientific">Neptuniibacter caesariensis</name>
    <dbReference type="NCBI Taxonomy" id="207954"/>
    <lineage>
        <taxon>Bacteria</taxon>
        <taxon>Pseudomonadati</taxon>
        <taxon>Pseudomonadota</taxon>
        <taxon>Gammaproteobacteria</taxon>
        <taxon>Oceanospirillales</taxon>
        <taxon>Oceanospirillaceae</taxon>
        <taxon>Neptuniibacter</taxon>
    </lineage>
</organism>
<gene>
    <name evidence="2" type="ORF">MED92_10144</name>
</gene>
<dbReference type="AlphaFoldDB" id="A0A7U8C5Q4"/>
<keyword evidence="3" id="KW-1185">Reference proteome</keyword>
<protein>
    <submittedName>
        <fullName evidence="2">ABC transporter, periplasmic domain</fullName>
    </submittedName>
</protein>
<dbReference type="InterPro" id="IPR001638">
    <property type="entry name" value="Solute-binding_3/MltF_N"/>
</dbReference>
<evidence type="ECO:0000259" key="1">
    <source>
        <dbReference type="Pfam" id="PF00497"/>
    </source>
</evidence>
<comment type="caution">
    <text evidence="2">The sequence shown here is derived from an EMBL/GenBank/DDBJ whole genome shotgun (WGS) entry which is preliminary data.</text>
</comment>
<evidence type="ECO:0000313" key="3">
    <source>
        <dbReference type="Proteomes" id="UP000002171"/>
    </source>
</evidence>
<dbReference type="Gene3D" id="3.40.190.10">
    <property type="entry name" value="Periplasmic binding protein-like II"/>
    <property type="match status" value="1"/>
</dbReference>
<dbReference type="OrthoDB" id="5763510at2"/>
<reference evidence="2 3" key="1">
    <citation type="submission" date="2006-02" db="EMBL/GenBank/DDBJ databases">
        <authorList>
            <person name="Pinhassi J."/>
            <person name="Pedros-Alio C."/>
            <person name="Ferriera S."/>
            <person name="Johnson J."/>
            <person name="Kravitz S."/>
            <person name="Halpern A."/>
            <person name="Remington K."/>
            <person name="Beeson K."/>
            <person name="Tran B."/>
            <person name="Rogers Y.-H."/>
            <person name="Friedman R."/>
            <person name="Venter J.C."/>
        </authorList>
    </citation>
    <scope>NUCLEOTIDE SEQUENCE [LARGE SCALE GENOMIC DNA]</scope>
    <source>
        <strain evidence="2 3">MED92</strain>
    </source>
</reference>
<dbReference type="Proteomes" id="UP000002171">
    <property type="component" value="Unassembled WGS sequence"/>
</dbReference>
<dbReference type="Pfam" id="PF00497">
    <property type="entry name" value="SBP_bac_3"/>
    <property type="match status" value="1"/>
</dbReference>
<feature type="domain" description="Solute-binding protein family 3/N-terminal" evidence="1">
    <location>
        <begin position="22"/>
        <end position="69"/>
    </location>
</feature>
<evidence type="ECO:0000313" key="2">
    <source>
        <dbReference type="EMBL" id="EAR62058.1"/>
    </source>
</evidence>
<dbReference type="EMBL" id="AAOW01000004">
    <property type="protein sequence ID" value="EAR62058.1"/>
    <property type="molecule type" value="Genomic_DNA"/>
</dbReference>
<name>A0A7U8C5Q4_NEPCE</name>
<accession>A0A7U8C5Q4</accession>
<sequence>MADSKNTIKIAAIDWCPQLCPNQDQKGYIIDIVKEIYRDSGYQLEIETYPWSRALTMVRQGRVDAVLSPARAEAPALRYPQQEVGFQRMCFLMI</sequence>
<dbReference type="SUPFAM" id="SSF53850">
    <property type="entry name" value="Periplasmic binding protein-like II"/>
    <property type="match status" value="1"/>
</dbReference>